<evidence type="ECO:0000256" key="5">
    <source>
        <dbReference type="ARBA" id="ARBA00023268"/>
    </source>
</evidence>
<feature type="compositionally biased region" description="Basic residues" evidence="6">
    <location>
        <begin position="817"/>
        <end position="835"/>
    </location>
</feature>
<dbReference type="Pfam" id="PF00078">
    <property type="entry name" value="RVT_1"/>
    <property type="match status" value="1"/>
</dbReference>
<dbReference type="InterPro" id="IPR000477">
    <property type="entry name" value="RT_dom"/>
</dbReference>
<reference evidence="9 10" key="1">
    <citation type="journal article" date="2024" name="BMC Genomics">
        <title>De novo assembly and annotation of Popillia japonica's genome with initial clues to its potential as an invasive pest.</title>
        <authorList>
            <person name="Cucini C."/>
            <person name="Boschi S."/>
            <person name="Funari R."/>
            <person name="Cardaioli E."/>
            <person name="Iannotti N."/>
            <person name="Marturano G."/>
            <person name="Paoli F."/>
            <person name="Bruttini M."/>
            <person name="Carapelli A."/>
            <person name="Frati F."/>
            <person name="Nardi F."/>
        </authorList>
    </citation>
    <scope>NUCLEOTIDE SEQUENCE [LARGE SCALE GENOMIC DNA]</scope>
    <source>
        <strain evidence="9">DMR45628</strain>
    </source>
</reference>
<dbReference type="AlphaFoldDB" id="A0AAW1KPL1"/>
<dbReference type="GO" id="GO:0003964">
    <property type="term" value="F:RNA-directed DNA polymerase activity"/>
    <property type="evidence" value="ECO:0007669"/>
    <property type="project" value="UniProtKB-KW"/>
</dbReference>
<keyword evidence="1" id="KW-0548">Nucleotidyltransferase</keyword>
<evidence type="ECO:0000256" key="6">
    <source>
        <dbReference type="SAM" id="MobiDB-lite"/>
    </source>
</evidence>
<comment type="caution">
    <text evidence="9">The sequence shown here is derived from an EMBL/GenBank/DDBJ whole genome shotgun (WGS) entry which is preliminary data.</text>
</comment>
<keyword evidence="2" id="KW-0540">Nuclease</keyword>
<evidence type="ECO:0000313" key="9">
    <source>
        <dbReference type="EMBL" id="KAK9721408.1"/>
    </source>
</evidence>
<organism evidence="9 10">
    <name type="scientific">Popillia japonica</name>
    <name type="common">Japanese beetle</name>
    <dbReference type="NCBI Taxonomy" id="7064"/>
    <lineage>
        <taxon>Eukaryota</taxon>
        <taxon>Metazoa</taxon>
        <taxon>Ecdysozoa</taxon>
        <taxon>Arthropoda</taxon>
        <taxon>Hexapoda</taxon>
        <taxon>Insecta</taxon>
        <taxon>Pterygota</taxon>
        <taxon>Neoptera</taxon>
        <taxon>Endopterygota</taxon>
        <taxon>Coleoptera</taxon>
        <taxon>Polyphaga</taxon>
        <taxon>Scarabaeiformia</taxon>
        <taxon>Scarabaeidae</taxon>
        <taxon>Rutelinae</taxon>
        <taxon>Popillia</taxon>
    </lineage>
</organism>
<evidence type="ECO:0000256" key="4">
    <source>
        <dbReference type="ARBA" id="ARBA00022918"/>
    </source>
</evidence>
<dbReference type="FunFam" id="3.10.20.370:FF:000001">
    <property type="entry name" value="Retrovirus-related Pol polyprotein from transposon 17.6-like protein"/>
    <property type="match status" value="1"/>
</dbReference>
<evidence type="ECO:0000256" key="2">
    <source>
        <dbReference type="ARBA" id="ARBA00022722"/>
    </source>
</evidence>
<dbReference type="Pfam" id="PF17919">
    <property type="entry name" value="RT_RNaseH_2"/>
    <property type="match status" value="1"/>
</dbReference>
<evidence type="ECO:0000256" key="3">
    <source>
        <dbReference type="ARBA" id="ARBA00022759"/>
    </source>
</evidence>
<accession>A0AAW1KPL1</accession>
<name>A0AAW1KPL1_POPJA</name>
<dbReference type="InterPro" id="IPR043128">
    <property type="entry name" value="Rev_trsase/Diguanyl_cyclase"/>
</dbReference>
<keyword evidence="1" id="KW-0808">Transferase</keyword>
<dbReference type="SUPFAM" id="SSF56672">
    <property type="entry name" value="DNA/RNA polymerases"/>
    <property type="match status" value="1"/>
</dbReference>
<dbReference type="FunFam" id="3.30.70.270:FF:000003">
    <property type="entry name" value="Transposon Ty3-G Gag-Pol polyprotein"/>
    <property type="match status" value="1"/>
</dbReference>
<protein>
    <submittedName>
        <fullName evidence="9">Reverse transcriptase (RNA-dependent DNA polymerase)</fullName>
    </submittedName>
</protein>
<feature type="region of interest" description="Disordered" evidence="6">
    <location>
        <begin position="802"/>
        <end position="835"/>
    </location>
</feature>
<dbReference type="Gene3D" id="3.30.70.270">
    <property type="match status" value="2"/>
</dbReference>
<evidence type="ECO:0000256" key="1">
    <source>
        <dbReference type="ARBA" id="ARBA00022695"/>
    </source>
</evidence>
<dbReference type="CDD" id="cd09274">
    <property type="entry name" value="RNase_HI_RT_Ty3"/>
    <property type="match status" value="1"/>
</dbReference>
<dbReference type="InterPro" id="IPR050951">
    <property type="entry name" value="Retrovirus_Pol_polyprotein"/>
</dbReference>
<keyword evidence="3" id="KW-0255">Endonuclease</keyword>
<dbReference type="EMBL" id="JASPKY010000199">
    <property type="protein sequence ID" value="KAK9721408.1"/>
    <property type="molecule type" value="Genomic_DNA"/>
</dbReference>
<feature type="compositionally biased region" description="Basic and acidic residues" evidence="6">
    <location>
        <begin position="802"/>
        <end position="816"/>
    </location>
</feature>
<dbReference type="FunFam" id="3.30.70.270:FF:000023">
    <property type="entry name" value="Pol"/>
    <property type="match status" value="1"/>
</dbReference>
<dbReference type="InterPro" id="IPR041577">
    <property type="entry name" value="RT_RNaseH_2"/>
</dbReference>
<evidence type="ECO:0000259" key="8">
    <source>
        <dbReference type="Pfam" id="PF17919"/>
    </source>
</evidence>
<dbReference type="InterPro" id="IPR043502">
    <property type="entry name" value="DNA/RNA_pol_sf"/>
</dbReference>
<evidence type="ECO:0000313" key="10">
    <source>
        <dbReference type="Proteomes" id="UP001458880"/>
    </source>
</evidence>
<keyword evidence="10" id="KW-1185">Reference proteome</keyword>
<dbReference type="PANTHER" id="PTHR37984:SF5">
    <property type="entry name" value="PROTEIN NYNRIN-LIKE"/>
    <property type="match status" value="1"/>
</dbReference>
<dbReference type="GO" id="GO:0004519">
    <property type="term" value="F:endonuclease activity"/>
    <property type="evidence" value="ECO:0007669"/>
    <property type="project" value="UniProtKB-KW"/>
</dbReference>
<gene>
    <name evidence="9" type="ORF">QE152_g21556</name>
</gene>
<dbReference type="CDD" id="cd01647">
    <property type="entry name" value="RT_LTR"/>
    <property type="match status" value="1"/>
</dbReference>
<feature type="domain" description="Reverse transcriptase/retrotransposon-derived protein RNase H-like" evidence="8">
    <location>
        <begin position="584"/>
        <end position="683"/>
    </location>
</feature>
<keyword evidence="5" id="KW-0511">Multifunctional enzyme</keyword>
<keyword evidence="4 9" id="KW-0695">RNA-directed DNA polymerase</keyword>
<dbReference type="Proteomes" id="UP001458880">
    <property type="component" value="Unassembled WGS sequence"/>
</dbReference>
<feature type="domain" description="Reverse transcriptase" evidence="7">
    <location>
        <begin position="434"/>
        <end position="523"/>
    </location>
</feature>
<sequence length="835" mass="96676">MAMHTEDEFDNFQEQTQEKGVIDLAKMVGQMMVENQKRDQILDNLLSKLTLENQSTPAKNNLTIMSDLLAERRPGTRMIEGAYQWYWTKTSEIHTWQDFRDNFKKTFIKEESKTSRWKKMTERTQKNGETLESYYHEKVRLCTDVHLEFKEMKHQILIGLWSKTLCSTMFALPHSNTDQEIPLLVSQPFTDQDHIVIIRRGNALRIFEDNEVDKTSLSNLTIPELPHPKVYTPCKIDADLYVETRTEFDTCIPRCIIKLNDVGETQIPTFNLSSRDVAIKKGQRMIRADVCTEDGREIGANTIESAHDSRDQFQNLNIGENMHDLGTTESVQCKIETTTEEPITYRPYRLSYKEREGVREIVDDLKGAGIIVDSTSPYASPILVRKKDGGVRLCIDYRGLNKITKKMSYPLALIDDQLERLSGKPTQNCFITPDGLYHFTKMTFGLVNAQAIFQRLVNPVLGPLRFTIAMTYMDDILLPSTTIEEGLVNLAEVLKVLQRANLKLNLKKCNFLYTKIDYLGFEISSRGFRPSARKLKSVVDFPEPNSVTAVRQFLGLTGYFRRFIKNYATKAKPLTELLDSTWEWNARHRDSFELLKQELISDNVLAMYSPNAYTEVHTDASNLGLGGIMLQKDGNGQMRPVMYVSRQTTVDERKYHSNELETLSVVWVLEKLRVYLIGINFVIVSRRSPQHLCEKHLIPRIARWWLKIQEYNFEVQHRAGTQMCHVDALSRNPGEDTEETGEDTEGAQGLTVLYQTLDETDWLTLAQRQDPKIQEIVDIRIQKFYHRVVAIDDLKRFEVRSLDEDGEERPSSCSDRRPKKIRSKKPGRRRRRKRK</sequence>
<dbReference type="PANTHER" id="PTHR37984">
    <property type="entry name" value="PROTEIN CBG26694"/>
    <property type="match status" value="1"/>
</dbReference>
<proteinExistence type="predicted"/>
<keyword evidence="3" id="KW-0378">Hydrolase</keyword>
<evidence type="ECO:0000259" key="7">
    <source>
        <dbReference type="Pfam" id="PF00078"/>
    </source>
</evidence>